<dbReference type="InterPro" id="IPR050236">
    <property type="entry name" value="Ser_Thr_kinase_AGC"/>
</dbReference>
<dbReference type="InterPro" id="IPR011009">
    <property type="entry name" value="Kinase-like_dom_sf"/>
</dbReference>
<dbReference type="EMBL" id="SFCI01000040">
    <property type="protein sequence ID" value="TFY83265.1"/>
    <property type="molecule type" value="Genomic_DNA"/>
</dbReference>
<feature type="region of interest" description="Disordered" evidence="10">
    <location>
        <begin position="258"/>
        <end position="283"/>
    </location>
</feature>
<feature type="binding site" evidence="9">
    <location>
        <position position="134"/>
    </location>
    <ligand>
        <name>ATP</name>
        <dbReference type="ChEBI" id="CHEBI:30616"/>
    </ligand>
</feature>
<dbReference type="PROSITE" id="PS00107">
    <property type="entry name" value="PROTEIN_KINASE_ATP"/>
    <property type="match status" value="1"/>
</dbReference>
<name>A0A4Z0A974_9AGAM</name>
<dbReference type="GO" id="GO:0005524">
    <property type="term" value="F:ATP binding"/>
    <property type="evidence" value="ECO:0007669"/>
    <property type="project" value="UniProtKB-UniRule"/>
</dbReference>
<keyword evidence="13" id="KW-1185">Reference proteome</keyword>
<dbReference type="EC" id="2.7.11.1" evidence="1"/>
<comment type="catalytic activity">
    <reaction evidence="8">
        <text>L-seryl-[protein] + ATP = O-phospho-L-seryl-[protein] + ADP + H(+)</text>
        <dbReference type="Rhea" id="RHEA:17989"/>
        <dbReference type="Rhea" id="RHEA-COMP:9863"/>
        <dbReference type="Rhea" id="RHEA-COMP:11604"/>
        <dbReference type="ChEBI" id="CHEBI:15378"/>
        <dbReference type="ChEBI" id="CHEBI:29999"/>
        <dbReference type="ChEBI" id="CHEBI:30616"/>
        <dbReference type="ChEBI" id="CHEBI:83421"/>
        <dbReference type="ChEBI" id="CHEBI:456216"/>
        <dbReference type="EC" id="2.7.11.1"/>
    </reaction>
</comment>
<dbReference type="Pfam" id="PF00069">
    <property type="entry name" value="Pkinase"/>
    <property type="match status" value="1"/>
</dbReference>
<evidence type="ECO:0000256" key="7">
    <source>
        <dbReference type="ARBA" id="ARBA00047899"/>
    </source>
</evidence>
<evidence type="ECO:0000256" key="5">
    <source>
        <dbReference type="ARBA" id="ARBA00022777"/>
    </source>
</evidence>
<proteinExistence type="predicted"/>
<protein>
    <recommendedName>
        <fullName evidence="1">non-specific serine/threonine protein kinase</fullName>
        <ecNumber evidence="1">2.7.11.1</ecNumber>
    </recommendedName>
</protein>
<dbReference type="GO" id="GO:0004674">
    <property type="term" value="F:protein serine/threonine kinase activity"/>
    <property type="evidence" value="ECO:0007669"/>
    <property type="project" value="UniProtKB-KW"/>
</dbReference>
<keyword evidence="4 9" id="KW-0547">Nucleotide-binding</keyword>
<evidence type="ECO:0000256" key="6">
    <source>
        <dbReference type="ARBA" id="ARBA00022840"/>
    </source>
</evidence>
<dbReference type="InterPro" id="IPR000719">
    <property type="entry name" value="Prot_kinase_dom"/>
</dbReference>
<dbReference type="InterPro" id="IPR017441">
    <property type="entry name" value="Protein_kinase_ATP_BS"/>
</dbReference>
<sequence>MHLETLYDAAHDPKFLDARRCIMLPARASDLQDVHFVDPMDFVGFSKALPHARPVQYGQAQSADAKTASSLTFTLASPPKPPSAVIEPLSLATAAAAPKVALQDFSAIKKLGSGASGVVYLVRNDLTQKLFALKKMEKEFLDPEAIGRLVQEQRMLRKVRGHDNIVGLEASFHDQQNFFLVMVLRKNAEDRLALKAMKDHQFFQTINWEMLFRGEAEAERKNDGFKIPSAEPVVPDSFPPYAFQSELFVNIALFSAKSSSSSTASDSSVDSSTTSVRLPERFA</sequence>
<gene>
    <name evidence="12" type="ORF">EWM64_g750</name>
</gene>
<comment type="caution">
    <text evidence="12">The sequence shown here is derived from an EMBL/GenBank/DDBJ whole genome shotgun (WGS) entry which is preliminary data.</text>
</comment>
<evidence type="ECO:0000313" key="13">
    <source>
        <dbReference type="Proteomes" id="UP000298061"/>
    </source>
</evidence>
<evidence type="ECO:0000256" key="2">
    <source>
        <dbReference type="ARBA" id="ARBA00022527"/>
    </source>
</evidence>
<dbReference type="AlphaFoldDB" id="A0A4Z0A974"/>
<evidence type="ECO:0000256" key="1">
    <source>
        <dbReference type="ARBA" id="ARBA00012513"/>
    </source>
</evidence>
<dbReference type="STRING" id="135208.A0A4Z0A974"/>
<accession>A0A4Z0A974</accession>
<evidence type="ECO:0000256" key="3">
    <source>
        <dbReference type="ARBA" id="ARBA00022679"/>
    </source>
</evidence>
<keyword evidence="2" id="KW-0723">Serine/threonine-protein kinase</keyword>
<keyword evidence="5" id="KW-0418">Kinase</keyword>
<feature type="domain" description="Protein kinase" evidence="11">
    <location>
        <begin position="105"/>
        <end position="283"/>
    </location>
</feature>
<keyword evidence="3" id="KW-0808">Transferase</keyword>
<evidence type="ECO:0000313" key="12">
    <source>
        <dbReference type="EMBL" id="TFY83265.1"/>
    </source>
</evidence>
<organism evidence="12 13">
    <name type="scientific">Hericium alpestre</name>
    <dbReference type="NCBI Taxonomy" id="135208"/>
    <lineage>
        <taxon>Eukaryota</taxon>
        <taxon>Fungi</taxon>
        <taxon>Dikarya</taxon>
        <taxon>Basidiomycota</taxon>
        <taxon>Agaricomycotina</taxon>
        <taxon>Agaricomycetes</taxon>
        <taxon>Russulales</taxon>
        <taxon>Hericiaceae</taxon>
        <taxon>Hericium</taxon>
    </lineage>
</organism>
<reference evidence="12 13" key="1">
    <citation type="submission" date="2019-02" db="EMBL/GenBank/DDBJ databases">
        <title>Genome sequencing of the rare red list fungi Hericium alpestre (H. flagellum).</title>
        <authorList>
            <person name="Buettner E."/>
            <person name="Kellner H."/>
        </authorList>
    </citation>
    <scope>NUCLEOTIDE SEQUENCE [LARGE SCALE GENOMIC DNA]</scope>
    <source>
        <strain evidence="12 13">DSM 108284</strain>
    </source>
</reference>
<comment type="catalytic activity">
    <reaction evidence="7">
        <text>L-threonyl-[protein] + ATP = O-phospho-L-threonyl-[protein] + ADP + H(+)</text>
        <dbReference type="Rhea" id="RHEA:46608"/>
        <dbReference type="Rhea" id="RHEA-COMP:11060"/>
        <dbReference type="Rhea" id="RHEA-COMP:11605"/>
        <dbReference type="ChEBI" id="CHEBI:15378"/>
        <dbReference type="ChEBI" id="CHEBI:30013"/>
        <dbReference type="ChEBI" id="CHEBI:30616"/>
        <dbReference type="ChEBI" id="CHEBI:61977"/>
        <dbReference type="ChEBI" id="CHEBI:456216"/>
        <dbReference type="EC" id="2.7.11.1"/>
    </reaction>
</comment>
<evidence type="ECO:0000256" key="8">
    <source>
        <dbReference type="ARBA" id="ARBA00048679"/>
    </source>
</evidence>
<dbReference type="Gene3D" id="3.30.200.20">
    <property type="entry name" value="Phosphorylase Kinase, domain 1"/>
    <property type="match status" value="1"/>
</dbReference>
<evidence type="ECO:0000256" key="10">
    <source>
        <dbReference type="SAM" id="MobiDB-lite"/>
    </source>
</evidence>
<evidence type="ECO:0000256" key="4">
    <source>
        <dbReference type="ARBA" id="ARBA00022741"/>
    </source>
</evidence>
<dbReference type="PANTHER" id="PTHR24356">
    <property type="entry name" value="SERINE/THREONINE-PROTEIN KINASE"/>
    <property type="match status" value="1"/>
</dbReference>
<evidence type="ECO:0000259" key="11">
    <source>
        <dbReference type="PROSITE" id="PS50011"/>
    </source>
</evidence>
<evidence type="ECO:0000256" key="9">
    <source>
        <dbReference type="PROSITE-ProRule" id="PRU10141"/>
    </source>
</evidence>
<dbReference type="Proteomes" id="UP000298061">
    <property type="component" value="Unassembled WGS sequence"/>
</dbReference>
<dbReference type="OrthoDB" id="68483at2759"/>
<dbReference type="SUPFAM" id="SSF56112">
    <property type="entry name" value="Protein kinase-like (PK-like)"/>
    <property type="match status" value="1"/>
</dbReference>
<feature type="compositionally biased region" description="Low complexity" evidence="10">
    <location>
        <begin position="258"/>
        <end position="276"/>
    </location>
</feature>
<keyword evidence="6 9" id="KW-0067">ATP-binding</keyword>
<dbReference type="PROSITE" id="PS50011">
    <property type="entry name" value="PROTEIN_KINASE_DOM"/>
    <property type="match status" value="1"/>
</dbReference>